<dbReference type="Pfam" id="PF00079">
    <property type="entry name" value="Serpin"/>
    <property type="match status" value="1"/>
</dbReference>
<dbReference type="GO" id="GO:0036025">
    <property type="term" value="C:protein C inhibitor-TMPRSS11E complex"/>
    <property type="evidence" value="ECO:0007669"/>
    <property type="project" value="Ensembl"/>
</dbReference>
<evidence type="ECO:0000256" key="5">
    <source>
        <dbReference type="SAM" id="SignalP"/>
    </source>
</evidence>
<evidence type="ECO:0000256" key="3">
    <source>
        <dbReference type="ARBA" id="ARBA00023180"/>
    </source>
</evidence>
<dbReference type="GO" id="GO:0032190">
    <property type="term" value="F:acrosin binding"/>
    <property type="evidence" value="ECO:0007669"/>
    <property type="project" value="Ensembl"/>
</dbReference>
<feature type="signal peptide" evidence="5">
    <location>
        <begin position="1"/>
        <end position="18"/>
    </location>
</feature>
<keyword evidence="7" id="KW-1185">Reference proteome</keyword>
<evidence type="ECO:0000256" key="4">
    <source>
        <dbReference type="RuleBase" id="RU000411"/>
    </source>
</evidence>
<dbReference type="AlphaFoldDB" id="A0A6P3EZB1"/>
<dbReference type="GO" id="GO:0036028">
    <property type="term" value="C:protein C inhibitor-thrombin complex"/>
    <property type="evidence" value="ECO:0007669"/>
    <property type="project" value="Ensembl"/>
</dbReference>
<sequence>MQLFLLLCLALLSPQGSPSRRFRAKKKLPKEPPSRDFTFELYRALASASPGQNVFFSPLSVSTILAILSVGAKGSTQAQILGALGFNPQRQAITKFHGDFRRLLVGLTQHREGFELNLGNALFVSKGLAIDNIFRLAIMAAYLADTYSINFEDPAAAQKQINDYVARQTQGRITDLIQNLDSTDIMVMVNYIYFKAKWEIGFNNKTTQAQDFYMTPEKKLQVPMMNRKDQYFYFLDKDLSCAVVGIPYEGSAIAYFILPGQGKMEQVENSLSRKTLRKWTQLTMRRQLNLYLPKFSIEGTYHLEKIFPQLGIRDIFTHSANLSGIFKYSNILVSQVVHKAMVEVEESGTRAVSGTGAVFSFRAAFPNSKTITFNRPFLMGILENSTVLFFGRVMQP</sequence>
<dbReference type="Proteomes" id="UP000515203">
    <property type="component" value="Unplaced"/>
</dbReference>
<dbReference type="InParanoid" id="A0A6P3EZB1"/>
<dbReference type="GO" id="GO:0001972">
    <property type="term" value="F:retinoic acid binding"/>
    <property type="evidence" value="ECO:0007669"/>
    <property type="project" value="Ensembl"/>
</dbReference>
<evidence type="ECO:0000313" key="7">
    <source>
        <dbReference type="Proteomes" id="UP000515203"/>
    </source>
</evidence>
<dbReference type="RefSeq" id="XP_004635226.1">
    <property type="nucleotide sequence ID" value="XM_004635169.2"/>
</dbReference>
<keyword evidence="8" id="KW-0722">Serine protease inhibitor</keyword>
<dbReference type="InterPro" id="IPR042178">
    <property type="entry name" value="Serpin_sf_1"/>
</dbReference>
<keyword evidence="8" id="KW-0646">Protease inhibitor</keyword>
<comment type="similarity">
    <text evidence="1 4">Belongs to the serpin family.</text>
</comment>
<dbReference type="GO" id="GO:0036024">
    <property type="term" value="C:protein C inhibitor-TMPRSS7 complex"/>
    <property type="evidence" value="ECO:0007669"/>
    <property type="project" value="Ensembl"/>
</dbReference>
<dbReference type="InterPro" id="IPR036186">
    <property type="entry name" value="Serpin_sf"/>
</dbReference>
<dbReference type="GO" id="GO:0036027">
    <property type="term" value="C:protein C inhibitor-PLAU complex"/>
    <property type="evidence" value="ECO:0007669"/>
    <property type="project" value="Ensembl"/>
</dbReference>
<dbReference type="Gene3D" id="3.30.497.10">
    <property type="entry name" value="Antithrombin, subunit I, domain 2"/>
    <property type="match status" value="1"/>
</dbReference>
<dbReference type="FunFam" id="2.30.39.10:FF:000003">
    <property type="entry name" value="alpha-1-antitrypsin isoform X1"/>
    <property type="match status" value="1"/>
</dbReference>
<evidence type="ECO:0000259" key="6">
    <source>
        <dbReference type="SMART" id="SM00093"/>
    </source>
</evidence>
<dbReference type="GO" id="GO:0002020">
    <property type="term" value="F:protease binding"/>
    <property type="evidence" value="ECO:0007669"/>
    <property type="project" value="Ensembl"/>
</dbReference>
<accession>A0A6P3EZB1</accession>
<dbReference type="Gene3D" id="2.30.39.10">
    <property type="entry name" value="Alpha-1-antitrypsin, domain 1"/>
    <property type="match status" value="1"/>
</dbReference>
<feature type="domain" description="Serpin" evidence="6">
    <location>
        <begin position="39"/>
        <end position="396"/>
    </location>
</feature>
<dbReference type="GO" id="GO:0036026">
    <property type="term" value="C:protein C inhibitor-PLAT complex"/>
    <property type="evidence" value="ECO:0007669"/>
    <property type="project" value="Ensembl"/>
</dbReference>
<dbReference type="InterPro" id="IPR023795">
    <property type="entry name" value="Serpin_CS"/>
</dbReference>
<dbReference type="GO" id="GO:0031210">
    <property type="term" value="F:phosphatidylcholine binding"/>
    <property type="evidence" value="ECO:0007669"/>
    <property type="project" value="Ensembl"/>
</dbReference>
<dbReference type="GO" id="GO:0036030">
    <property type="term" value="C:protein C inhibitor-plasma kallikrein complex"/>
    <property type="evidence" value="ECO:0007669"/>
    <property type="project" value="Ensembl"/>
</dbReference>
<dbReference type="InterPro" id="IPR023796">
    <property type="entry name" value="Serpin_dom"/>
</dbReference>
<evidence type="ECO:0000256" key="2">
    <source>
        <dbReference type="ARBA" id="ARBA00022729"/>
    </source>
</evidence>
<dbReference type="GO" id="GO:0031094">
    <property type="term" value="C:platelet dense tubular network"/>
    <property type="evidence" value="ECO:0007669"/>
    <property type="project" value="Ensembl"/>
</dbReference>
<dbReference type="GO" id="GO:0097181">
    <property type="term" value="C:protein C inhibitor-coagulation factor V complex"/>
    <property type="evidence" value="ECO:0007669"/>
    <property type="project" value="Ensembl"/>
</dbReference>
<dbReference type="GO" id="GO:0097183">
    <property type="term" value="C:protein C inhibitor-coagulation factor XI complex"/>
    <property type="evidence" value="ECO:0007669"/>
    <property type="project" value="Ensembl"/>
</dbReference>
<keyword evidence="3" id="KW-0325">Glycoprotein</keyword>
<evidence type="ECO:0000313" key="8">
    <source>
        <dbReference type="RefSeq" id="XP_004635226.1"/>
    </source>
</evidence>
<dbReference type="OMA" id="QVPMMNR"/>
<dbReference type="GO" id="GO:0070684">
    <property type="term" value="P:seminal clot liquefaction"/>
    <property type="evidence" value="ECO:0007669"/>
    <property type="project" value="Ensembl"/>
</dbReference>
<protein>
    <submittedName>
        <fullName evidence="8">Plasma serine protease inhibitor</fullName>
    </submittedName>
</protein>
<dbReference type="InterPro" id="IPR000215">
    <property type="entry name" value="Serpin_fam"/>
</dbReference>
<dbReference type="PANTHER" id="PTHR11461:SF274">
    <property type="entry name" value="PLASMA SERINE PROTEASE INHIBITOR"/>
    <property type="match status" value="1"/>
</dbReference>
<reference evidence="8" key="1">
    <citation type="submission" date="2025-08" db="UniProtKB">
        <authorList>
            <consortium name="RefSeq"/>
        </authorList>
    </citation>
    <scope>IDENTIFICATION</scope>
</reference>
<dbReference type="GO" id="GO:0002080">
    <property type="term" value="C:acrosomal membrane"/>
    <property type="evidence" value="ECO:0007669"/>
    <property type="project" value="Ensembl"/>
</dbReference>
<dbReference type="GeneID" id="101576648"/>
<dbReference type="GO" id="GO:0007283">
    <property type="term" value="P:spermatogenesis"/>
    <property type="evidence" value="ECO:0007669"/>
    <property type="project" value="Ensembl"/>
</dbReference>
<dbReference type="SUPFAM" id="SSF56574">
    <property type="entry name" value="Serpins"/>
    <property type="match status" value="1"/>
</dbReference>
<dbReference type="GO" id="GO:0070062">
    <property type="term" value="C:extracellular exosome"/>
    <property type="evidence" value="ECO:0007669"/>
    <property type="project" value="Ensembl"/>
</dbReference>
<organism evidence="7 8">
    <name type="scientific">Octodon degus</name>
    <name type="common">Degu</name>
    <name type="synonym">Sciurus degus</name>
    <dbReference type="NCBI Taxonomy" id="10160"/>
    <lineage>
        <taxon>Eukaryota</taxon>
        <taxon>Metazoa</taxon>
        <taxon>Chordata</taxon>
        <taxon>Craniata</taxon>
        <taxon>Vertebrata</taxon>
        <taxon>Euteleostomi</taxon>
        <taxon>Mammalia</taxon>
        <taxon>Eutheria</taxon>
        <taxon>Euarchontoglires</taxon>
        <taxon>Glires</taxon>
        <taxon>Rodentia</taxon>
        <taxon>Hystricomorpha</taxon>
        <taxon>Octodontidae</taxon>
        <taxon>Octodon</taxon>
    </lineage>
</organism>
<dbReference type="GO" id="GO:0009897">
    <property type="term" value="C:external side of plasma membrane"/>
    <property type="evidence" value="ECO:0007669"/>
    <property type="project" value="Ensembl"/>
</dbReference>
<dbReference type="InterPro" id="IPR042185">
    <property type="entry name" value="Serpin_sf_2"/>
</dbReference>
<proteinExistence type="inferred from homology"/>
<dbReference type="GO" id="GO:0031091">
    <property type="term" value="C:platelet alpha granule"/>
    <property type="evidence" value="ECO:0007669"/>
    <property type="project" value="Ensembl"/>
</dbReference>
<dbReference type="FunCoup" id="A0A6P3EZB1">
    <property type="interactions" value="49"/>
</dbReference>
<dbReference type="PANTHER" id="PTHR11461">
    <property type="entry name" value="SERINE PROTEASE INHIBITOR, SERPIN"/>
    <property type="match status" value="1"/>
</dbReference>
<dbReference type="GO" id="GO:0097182">
    <property type="term" value="C:protein C inhibitor-coagulation factor Xa complex"/>
    <property type="evidence" value="ECO:0007669"/>
    <property type="project" value="Ensembl"/>
</dbReference>
<dbReference type="CTD" id="5104"/>
<dbReference type="SMART" id="SM00093">
    <property type="entry name" value="SERPIN"/>
    <property type="match status" value="1"/>
</dbReference>
<dbReference type="OrthoDB" id="671595at2759"/>
<dbReference type="CDD" id="cd19553">
    <property type="entry name" value="serpinA5_PCI"/>
    <property type="match status" value="1"/>
</dbReference>
<gene>
    <name evidence="8" type="primary">Serpina5</name>
</gene>
<name>A0A6P3EZB1_OCTDE</name>
<evidence type="ECO:0000256" key="1">
    <source>
        <dbReference type="ARBA" id="ARBA00009500"/>
    </source>
</evidence>
<dbReference type="PROSITE" id="PS00284">
    <property type="entry name" value="SERPIN"/>
    <property type="match status" value="1"/>
</dbReference>
<feature type="chain" id="PRO_5027581410" evidence="5">
    <location>
        <begin position="19"/>
        <end position="396"/>
    </location>
</feature>
<keyword evidence="2 5" id="KW-0732">Signal</keyword>
<dbReference type="GO" id="GO:0004867">
    <property type="term" value="F:serine-type endopeptidase inhibitor activity"/>
    <property type="evidence" value="ECO:0007669"/>
    <property type="project" value="UniProtKB-KW"/>
</dbReference>
<dbReference type="FunFam" id="3.30.497.10:FF:000001">
    <property type="entry name" value="Serine protease inhibitor"/>
    <property type="match status" value="1"/>
</dbReference>
<dbReference type="GO" id="GO:0036029">
    <property type="term" value="C:protein C inhibitor-KLK3 complex"/>
    <property type="evidence" value="ECO:0007669"/>
    <property type="project" value="Ensembl"/>
</dbReference>